<dbReference type="GO" id="GO:0007062">
    <property type="term" value="P:sister chromatid cohesion"/>
    <property type="evidence" value="ECO:0007669"/>
    <property type="project" value="UniProtKB-ARBA"/>
</dbReference>
<dbReference type="Pfam" id="PF21581">
    <property type="entry name" value="SCD"/>
    <property type="match status" value="1"/>
</dbReference>
<dbReference type="Gene3D" id="1.10.10.10">
    <property type="entry name" value="Winged helix-like DNA-binding domain superfamily/Winged helix DNA-binding domain"/>
    <property type="match status" value="1"/>
</dbReference>
<dbReference type="GO" id="GO:1990904">
    <property type="term" value="C:ribonucleoprotein complex"/>
    <property type="evidence" value="ECO:0007669"/>
    <property type="project" value="UniProtKB-KW"/>
</dbReference>
<feature type="compositionally biased region" description="Polar residues" evidence="7">
    <location>
        <begin position="107"/>
        <end position="133"/>
    </location>
</feature>
<dbReference type="Pfam" id="PF01090">
    <property type="entry name" value="Ribosomal_S19e"/>
    <property type="match status" value="1"/>
</dbReference>
<sequence>MVRLFSSTPVLEHVEELLDIIKTRASNIKLSYFEQRSITSLQGHHAQPVTDIPVGIFNQPENAHPSFHTPHHYYPPFAQNRSPQNRDDVELASYYGAVPISEKYNSASIAPQQPQFSNTTENVNGPKGPNSTSGPPPTKRKRGRPALFPSSDNDVGRGVLPEDEEHTLFGAIRSGRASPQTLVDDWIEQYKTGRAPAMLELVQFFISCSGCKGKVTLDVYNTLPHADIIKRMTEEFDEDSGEYPLVQSSPTWRRFRSNFVEFIQVLIRQCQYSIIYDQCMVDQIVSLLTGLSDSPVRAFRHTSTLAAMKMMTALVDVALNVSINRDNTQRQYEGERARGGGSGASSSRRSGAGNDRLDVLMSRRQELEENMKEVKDMLILLFKGIFIHRYRDSQPEIRAICIAEIGVWMRRYPAMFLDDSYLKYIGWTLYDRVGEVRLQCLRALQPLYDDSTFVSNLSLFTSRFKQRLVDMTLDKELDVAVQAVKVVSCILKHTESKLEDKDCENIYELVYCTHRPLAQAAGEFLTLKLFEVDANAPITRTKKGKKRSENTPLIRDLVQFFIESELHEHAAYLVDSLWEIAPMLRDWEAMIDLLIEEPGKNEEPLDASQESSLIEIMVCCVQQAATGESPVGRQGKCSSRLLTLQSGSHSSSAVVLGAGETAVPRVGRGGVLSAREAKALAEARARMTEAMIPALHPLLTRFGESAERATSLLQIPRYMDLEIYTTGRHQRHLDLLLQCVERVVERHTDPETLLACSRVYEVLCQDDLSIAANCQTVRGTLFDRLTDLYRRAFLSYFNEQGDEPDDDDEFHLVSALKRIYAFYSCHDLNGLGLWQSLIRIVSCAPEEASPEVIAQAIPCCAKSLLWRLAHVSEPDPPKEEIDELRQMLDNYMCLCTKWVRNDNKRIATEAYLSLCDLLVAFSRHLAATEPSIKSLAYVPDSAIEAGLIRFLETFVFVDDEEDENLKFEALHERRIQLAGFCKLVVYNLLPIKSAAPLYRHYIRFHGEFGDIMKSTLGKLREINRVHTAKMIVYCLQLGFSELQAACQGSPLERASDGFQALRELARRLNLSFGLDLIKIREAMVAFHSDGIQFVLSTTPSTTNTTAGDTRSVPTGLLFLEIMAEFSNKLLHQDKRSISSYTFRIFPQASGEEWASLQAYRTSLDPDASDHHALGTSNQNVASGSVGPSGRGRGRPRRPRPDDTIDSDTPQFAAGTTIKRRKGNPEDLFTSGTASPARRPGRPPGHYCSRPPPSPKRVRAMARLSLKDVDGHTYIAALAKFLKKTGKIRVPDWVDVVKLSTANEQAPYDPDWFYVRCAAVLRHLYLRPTGLTGLSKAFGRGKRNGVCPRHHVRASTSILRRCLHEVENMGLVEKRSDGGREISRAGRRDMDSVAYETVKALRAAK</sequence>
<dbReference type="InterPro" id="IPR036388">
    <property type="entry name" value="WH-like_DNA-bd_sf"/>
</dbReference>
<dbReference type="GO" id="GO:0006412">
    <property type="term" value="P:translation"/>
    <property type="evidence" value="ECO:0007669"/>
    <property type="project" value="InterPro"/>
</dbReference>
<comment type="similarity">
    <text evidence="2">Belongs to the eukaryotic ribosomal protein eS19 family.</text>
</comment>
<dbReference type="InterPro" id="IPR016024">
    <property type="entry name" value="ARM-type_fold"/>
</dbReference>
<feature type="region of interest" description="Disordered" evidence="7">
    <location>
        <begin position="107"/>
        <end position="160"/>
    </location>
</feature>
<feature type="region of interest" description="Disordered" evidence="7">
    <location>
        <begin position="330"/>
        <end position="354"/>
    </location>
</feature>
<dbReference type="GO" id="GO:0008278">
    <property type="term" value="C:cohesin complex"/>
    <property type="evidence" value="ECO:0007669"/>
    <property type="project" value="TreeGrafter"/>
</dbReference>
<dbReference type="InterPro" id="IPR056396">
    <property type="entry name" value="HEAT_SCC3-SA"/>
</dbReference>
<evidence type="ECO:0000256" key="7">
    <source>
        <dbReference type="SAM" id="MobiDB-lite"/>
    </source>
</evidence>
<evidence type="ECO:0000256" key="5">
    <source>
        <dbReference type="ARBA" id="ARBA00035143"/>
    </source>
</evidence>
<feature type="compositionally biased region" description="Low complexity" evidence="7">
    <location>
        <begin position="344"/>
        <end position="353"/>
    </location>
</feature>
<evidence type="ECO:0000259" key="8">
    <source>
        <dbReference type="PROSITE" id="PS51425"/>
    </source>
</evidence>
<dbReference type="PANTHER" id="PTHR11199:SF0">
    <property type="entry name" value="LD34181P-RELATED"/>
    <property type="match status" value="1"/>
</dbReference>
<evidence type="ECO:0000313" key="10">
    <source>
        <dbReference type="Proteomes" id="UP000282613"/>
    </source>
</evidence>
<dbReference type="OrthoDB" id="498590at2759"/>
<dbReference type="SMART" id="SM01413">
    <property type="entry name" value="Ribosomal_S19e"/>
    <property type="match status" value="1"/>
</dbReference>
<dbReference type="InterPro" id="IPR013721">
    <property type="entry name" value="STAG"/>
</dbReference>
<dbReference type="InterPro" id="IPR036390">
    <property type="entry name" value="WH_DNA-bd_sf"/>
</dbReference>
<dbReference type="FunFam" id="1.10.10.10:FF:000118">
    <property type="entry name" value="40S ribosomal protein S19"/>
    <property type="match status" value="1"/>
</dbReference>
<dbReference type="SUPFAM" id="SSF48371">
    <property type="entry name" value="ARM repeat"/>
    <property type="match status" value="1"/>
</dbReference>
<dbReference type="Pfam" id="PF24571">
    <property type="entry name" value="HEAT_SCC3-SA"/>
    <property type="match status" value="2"/>
</dbReference>
<dbReference type="Proteomes" id="UP000282613">
    <property type="component" value="Unassembled WGS sequence"/>
</dbReference>
<evidence type="ECO:0000313" key="9">
    <source>
        <dbReference type="EMBL" id="VDK35491.1"/>
    </source>
</evidence>
<keyword evidence="3" id="KW-0689">Ribosomal protein</keyword>
<dbReference type="InterPro" id="IPR039662">
    <property type="entry name" value="Cohesin_Scc3/SA"/>
</dbReference>
<evidence type="ECO:0000256" key="2">
    <source>
        <dbReference type="ARBA" id="ARBA00010014"/>
    </source>
</evidence>
<dbReference type="Pfam" id="PF08514">
    <property type="entry name" value="STAG"/>
    <property type="match status" value="1"/>
</dbReference>
<name>A0A158R8L9_TAEAS</name>
<protein>
    <recommendedName>
        <fullName evidence="5">Small ribosomal subunit protein eS19</fullName>
    </recommendedName>
    <alternativeName>
        <fullName evidence="6">40S ribosomal protein S19</fullName>
    </alternativeName>
</protein>
<organism evidence="11">
    <name type="scientific">Taenia asiatica</name>
    <name type="common">Asian tapeworm</name>
    <dbReference type="NCBI Taxonomy" id="60517"/>
    <lineage>
        <taxon>Eukaryota</taxon>
        <taxon>Metazoa</taxon>
        <taxon>Spiralia</taxon>
        <taxon>Lophotrochozoa</taxon>
        <taxon>Platyhelminthes</taxon>
        <taxon>Cestoda</taxon>
        <taxon>Eucestoda</taxon>
        <taxon>Cyclophyllidea</taxon>
        <taxon>Taeniidae</taxon>
        <taxon>Taenia</taxon>
    </lineage>
</organism>
<feature type="domain" description="SCD" evidence="8">
    <location>
        <begin position="386"/>
        <end position="471"/>
    </location>
</feature>
<proteinExistence type="inferred from homology"/>
<dbReference type="GO" id="GO:0003682">
    <property type="term" value="F:chromatin binding"/>
    <property type="evidence" value="ECO:0007669"/>
    <property type="project" value="TreeGrafter"/>
</dbReference>
<evidence type="ECO:0000256" key="3">
    <source>
        <dbReference type="ARBA" id="ARBA00022980"/>
    </source>
</evidence>
<keyword evidence="4" id="KW-0687">Ribonucleoprotein</keyword>
<gene>
    <name evidence="9" type="ORF">TASK_LOCUS5697</name>
</gene>
<dbReference type="GO" id="GO:0000785">
    <property type="term" value="C:chromatin"/>
    <property type="evidence" value="ECO:0007669"/>
    <property type="project" value="TreeGrafter"/>
</dbReference>
<dbReference type="WBParaSite" id="TASK_0000569601-mRNA-1">
    <property type="protein sequence ID" value="TASK_0000569601-mRNA-1"/>
    <property type="gene ID" value="TASK_0000569601"/>
</dbReference>
<reference evidence="11" key="1">
    <citation type="submission" date="2016-04" db="UniProtKB">
        <authorList>
            <consortium name="WormBaseParasite"/>
        </authorList>
    </citation>
    <scope>IDENTIFICATION</scope>
</reference>
<evidence type="ECO:0000313" key="11">
    <source>
        <dbReference type="WBParaSite" id="TASK_0000569601-mRNA-1"/>
    </source>
</evidence>
<dbReference type="InterPro" id="IPR020839">
    <property type="entry name" value="SCD"/>
</dbReference>
<comment type="similarity">
    <text evidence="1">Belongs to the SCC3 family.</text>
</comment>
<feature type="region of interest" description="Disordered" evidence="7">
    <location>
        <begin position="1165"/>
        <end position="1255"/>
    </location>
</feature>
<evidence type="ECO:0000256" key="4">
    <source>
        <dbReference type="ARBA" id="ARBA00023274"/>
    </source>
</evidence>
<reference evidence="9 10" key="2">
    <citation type="submission" date="2018-11" db="EMBL/GenBank/DDBJ databases">
        <authorList>
            <consortium name="Pathogen Informatics"/>
        </authorList>
    </citation>
    <scope>NUCLEOTIDE SEQUENCE [LARGE SCALE GENOMIC DNA]</scope>
</reference>
<dbReference type="GO" id="GO:0005840">
    <property type="term" value="C:ribosome"/>
    <property type="evidence" value="ECO:0007669"/>
    <property type="project" value="UniProtKB-KW"/>
</dbReference>
<dbReference type="SUPFAM" id="SSF46785">
    <property type="entry name" value="Winged helix' DNA-binding domain"/>
    <property type="match status" value="1"/>
</dbReference>
<keyword evidence="10" id="KW-1185">Reference proteome</keyword>
<dbReference type="GO" id="GO:0005634">
    <property type="term" value="C:nucleus"/>
    <property type="evidence" value="ECO:0007669"/>
    <property type="project" value="TreeGrafter"/>
</dbReference>
<evidence type="ECO:0000256" key="1">
    <source>
        <dbReference type="ARBA" id="ARBA00005486"/>
    </source>
</evidence>
<dbReference type="PROSITE" id="PS51425">
    <property type="entry name" value="SCD"/>
    <property type="match status" value="1"/>
</dbReference>
<dbReference type="STRING" id="60517.A0A158R8L9"/>
<accession>A0A158R8L9</accession>
<dbReference type="PANTHER" id="PTHR11199">
    <property type="entry name" value="STROMAL ANTIGEN"/>
    <property type="match status" value="1"/>
</dbReference>
<dbReference type="InterPro" id="IPR001266">
    <property type="entry name" value="Ribosomal_eS19"/>
</dbReference>
<dbReference type="GO" id="GO:0003735">
    <property type="term" value="F:structural constituent of ribosome"/>
    <property type="evidence" value="ECO:0007669"/>
    <property type="project" value="InterPro"/>
</dbReference>
<evidence type="ECO:0000256" key="6">
    <source>
        <dbReference type="ARBA" id="ARBA00035466"/>
    </source>
</evidence>
<dbReference type="EMBL" id="UYRS01018435">
    <property type="protein sequence ID" value="VDK35491.1"/>
    <property type="molecule type" value="Genomic_DNA"/>
</dbReference>